<accession>A0A7M1RZ71</accession>
<proteinExistence type="predicted"/>
<evidence type="ECO:0000313" key="1">
    <source>
        <dbReference type="EMBL" id="QOR59201.1"/>
    </source>
</evidence>
<organism evidence="1 2">
    <name type="scientific">uncultured phage cr111_1</name>
    <dbReference type="NCBI Taxonomy" id="2772071"/>
    <lineage>
        <taxon>Viruses</taxon>
        <taxon>Duplodnaviria</taxon>
        <taxon>Heunggongvirae</taxon>
        <taxon>Uroviricota</taxon>
        <taxon>Caudoviricetes</taxon>
        <taxon>Crassvirales</taxon>
        <taxon>Steigviridae</taxon>
        <taxon>Asinivirinae</taxon>
        <taxon>Lahndsivirus</taxon>
        <taxon>Lahndsivirus rarus</taxon>
    </lineage>
</organism>
<dbReference type="Proteomes" id="UP000594132">
    <property type="component" value="Segment"/>
</dbReference>
<dbReference type="RefSeq" id="YP_010111359.1">
    <property type="nucleotide sequence ID" value="NC_055880.1"/>
</dbReference>
<protein>
    <submittedName>
        <fullName evidence="1">Uncharacterized protein</fullName>
    </submittedName>
</protein>
<reference evidence="1 2" key="1">
    <citation type="submission" date="2020-07" db="EMBL/GenBank/DDBJ databases">
        <title>Taxonomic proposal: Crassvirales, a new order of highly abundant and diverse bacterial viruses.</title>
        <authorList>
            <person name="Shkoporov A.N."/>
            <person name="Stockdale S.R."/>
            <person name="Guerin E."/>
            <person name="Ross R.P."/>
            <person name="Hill C."/>
        </authorList>
    </citation>
    <scope>NUCLEOTIDE SEQUENCE [LARGE SCALE GENOMIC DNA]</scope>
</reference>
<evidence type="ECO:0000313" key="2">
    <source>
        <dbReference type="Proteomes" id="UP000594132"/>
    </source>
</evidence>
<dbReference type="GeneID" id="65129617"/>
<dbReference type="EMBL" id="MT774387">
    <property type="protein sequence ID" value="QOR59201.1"/>
    <property type="molecule type" value="Genomic_DNA"/>
</dbReference>
<keyword evidence="2" id="KW-1185">Reference proteome</keyword>
<name>A0A7M1RZ71_9CAUD</name>
<dbReference type="KEGG" id="vg:65129617"/>
<sequence>MKTIKVIFPSSCKEYAFNVEDPHNCLTSGSTIYLPAYQSTVYISAVYASLLHYVDTRTQILSNCKRTSSYIPIKTVRWELMENKAFKPSNTFTLEEAKALYKQGGAAAEFACKYFPEEELLGIIPKSSLALWQMGMNNATEALQKLANTLNKGWRKTHGNTGYFCSPRSDGGWDVLNHTMVNYPGVVYFKEENYAWAALKQLHPVEREALKGC</sequence>